<sequence>MLKSELEKLKQEKESNQLKIENFNIASKSLEKLIGSKITDKSRKGVRFVRYNAVPPPHTGLFSPLKFDLSNSGLEEFQQPKFEGYGPKTKSNFRPKQQEKPVRKTVKYAEMYTSKIPRDNQRNWNNQKSQQLGSDFVMYNKKLVFVLWSLTMLTGLTAHPSDHKNIVPRAVLIKTGLRSLNTARPVYTAHPKTTVYSARSKSRFSKSVQSTVNRPYQIRTALTNKNFSQKVNTAKGKFYTARPKAVNTARPNLAVVNVVRANQVNVIKASACWVWRPTKLNSASITLKRHNYVDAPVADSRMLKAHDREHVLSLRIFQGSMMEDMCTIGGEPQRRKITGKDS</sequence>
<dbReference type="Proteomes" id="UP001151760">
    <property type="component" value="Unassembled WGS sequence"/>
</dbReference>
<evidence type="ECO:0000313" key="1">
    <source>
        <dbReference type="EMBL" id="GJT66956.1"/>
    </source>
</evidence>
<evidence type="ECO:0000313" key="2">
    <source>
        <dbReference type="Proteomes" id="UP001151760"/>
    </source>
</evidence>
<reference evidence="1" key="2">
    <citation type="submission" date="2022-01" db="EMBL/GenBank/DDBJ databases">
        <authorList>
            <person name="Yamashiro T."/>
            <person name="Shiraishi A."/>
            <person name="Satake H."/>
            <person name="Nakayama K."/>
        </authorList>
    </citation>
    <scope>NUCLEOTIDE SEQUENCE</scope>
</reference>
<dbReference type="EMBL" id="BQNB010017763">
    <property type="protein sequence ID" value="GJT66956.1"/>
    <property type="molecule type" value="Genomic_DNA"/>
</dbReference>
<proteinExistence type="predicted"/>
<name>A0ABQ5FUB5_9ASTR</name>
<protein>
    <submittedName>
        <fullName evidence="1">Uncharacterized protein</fullName>
    </submittedName>
</protein>
<comment type="caution">
    <text evidence="1">The sequence shown here is derived from an EMBL/GenBank/DDBJ whole genome shotgun (WGS) entry which is preliminary data.</text>
</comment>
<reference evidence="1" key="1">
    <citation type="journal article" date="2022" name="Int. J. Mol. Sci.">
        <title>Draft Genome of Tanacetum Coccineum: Genomic Comparison of Closely Related Tanacetum-Family Plants.</title>
        <authorList>
            <person name="Yamashiro T."/>
            <person name="Shiraishi A."/>
            <person name="Nakayama K."/>
            <person name="Satake H."/>
        </authorList>
    </citation>
    <scope>NUCLEOTIDE SEQUENCE</scope>
</reference>
<organism evidence="1 2">
    <name type="scientific">Tanacetum coccineum</name>
    <dbReference type="NCBI Taxonomy" id="301880"/>
    <lineage>
        <taxon>Eukaryota</taxon>
        <taxon>Viridiplantae</taxon>
        <taxon>Streptophyta</taxon>
        <taxon>Embryophyta</taxon>
        <taxon>Tracheophyta</taxon>
        <taxon>Spermatophyta</taxon>
        <taxon>Magnoliopsida</taxon>
        <taxon>eudicotyledons</taxon>
        <taxon>Gunneridae</taxon>
        <taxon>Pentapetalae</taxon>
        <taxon>asterids</taxon>
        <taxon>campanulids</taxon>
        <taxon>Asterales</taxon>
        <taxon>Asteraceae</taxon>
        <taxon>Asteroideae</taxon>
        <taxon>Anthemideae</taxon>
        <taxon>Anthemidinae</taxon>
        <taxon>Tanacetum</taxon>
    </lineage>
</organism>
<accession>A0ABQ5FUB5</accession>
<keyword evidence="2" id="KW-1185">Reference proteome</keyword>
<gene>
    <name evidence="1" type="ORF">Tco_1018436</name>
</gene>